<dbReference type="GO" id="GO:0009055">
    <property type="term" value="F:electron transfer activity"/>
    <property type="evidence" value="ECO:0007669"/>
    <property type="project" value="InterPro"/>
</dbReference>
<keyword evidence="1 3" id="KW-0479">Metal-binding</keyword>
<gene>
    <name evidence="5" type="ORF">SINU_01125</name>
</gene>
<sequence>MKMRITMAALSVVGIFAIGLIIFGAIQTVSAVSIQNKTRTQAEAAQTDRSDDNVNPDAASYDRYGYGMMGGGYGMMNGARDSYSGQASVTESAVQKDIAAAQKNAHVDKKTNTITYSGNSVTLVIAGGPEKTDGKFVIDGLVNPKLVVTKGADVTVAFVNEDADMPHAFEITDAAPPYDYMSMMDGGIYPGSILRALPKTSGGHFAMATTTFKAIQPGTFYYICQYPGHAQKGMYGKLLIK</sequence>
<comment type="cofactor">
    <cofactor evidence="3">
        <name>Cu cation</name>
        <dbReference type="ChEBI" id="CHEBI:23378"/>
    </cofactor>
    <text evidence="3">Binds 1 copper ion per subunit.</text>
</comment>
<dbReference type="STRING" id="1069536.SINU_01125"/>
<dbReference type="AlphaFoldDB" id="A0A0U1QSI1"/>
<reference evidence="5 6" key="1">
    <citation type="journal article" date="2011" name="J. Bacteriol.">
        <title>Draft genome sequence of Sporolactobacillus inulinus strain CASD, an efficient D-lactic acid-producing bacterium with high-concentration lactate tolerance capability.</title>
        <authorList>
            <person name="Yu B."/>
            <person name="Su F."/>
            <person name="Wang L."/>
            <person name="Xu K."/>
            <person name="Zhao B."/>
            <person name="Xu P."/>
        </authorList>
    </citation>
    <scope>NUCLEOTIDE SEQUENCE [LARGE SCALE GENOMIC DNA]</scope>
    <source>
        <strain evidence="5 6">CASD</strain>
    </source>
</reference>
<keyword evidence="2 3" id="KW-0186">Copper</keyword>
<organism evidence="5 6">
    <name type="scientific">Sporolactobacillus inulinus CASD</name>
    <dbReference type="NCBI Taxonomy" id="1069536"/>
    <lineage>
        <taxon>Bacteria</taxon>
        <taxon>Bacillati</taxon>
        <taxon>Bacillota</taxon>
        <taxon>Bacilli</taxon>
        <taxon>Bacillales</taxon>
        <taxon>Sporolactobacillaceae</taxon>
        <taxon>Sporolactobacillus</taxon>
    </lineage>
</organism>
<dbReference type="InterPro" id="IPR049544">
    <property type="entry name" value="SoxE-like_C"/>
</dbReference>
<dbReference type="PRINTS" id="PR00158">
    <property type="entry name" value="RUSTICYANIN"/>
</dbReference>
<feature type="binding site" evidence="3">
    <location>
        <position position="167"/>
    </location>
    <ligand>
        <name>Cu cation</name>
        <dbReference type="ChEBI" id="CHEBI:23378"/>
    </ligand>
</feature>
<evidence type="ECO:0000256" key="1">
    <source>
        <dbReference type="ARBA" id="ARBA00022723"/>
    </source>
</evidence>
<dbReference type="Gene3D" id="2.60.40.420">
    <property type="entry name" value="Cupredoxins - blue copper proteins"/>
    <property type="match status" value="1"/>
</dbReference>
<accession>A0A0U1QSI1</accession>
<dbReference type="InterPro" id="IPR028871">
    <property type="entry name" value="BlueCu_1_BS"/>
</dbReference>
<proteinExistence type="predicted"/>
<dbReference type="EMBL" id="AFVQ02000014">
    <property type="protein sequence ID" value="KLI03751.1"/>
    <property type="molecule type" value="Genomic_DNA"/>
</dbReference>
<evidence type="ECO:0000313" key="6">
    <source>
        <dbReference type="Proteomes" id="UP000035553"/>
    </source>
</evidence>
<dbReference type="SUPFAM" id="SSF49503">
    <property type="entry name" value="Cupredoxins"/>
    <property type="match status" value="1"/>
</dbReference>
<comment type="caution">
    <text evidence="5">The sequence shown here is derived from an EMBL/GenBank/DDBJ whole genome shotgun (WGS) entry which is preliminary data.</text>
</comment>
<dbReference type="PROSITE" id="PS00196">
    <property type="entry name" value="COPPER_BLUE"/>
    <property type="match status" value="1"/>
</dbReference>
<dbReference type="InterPro" id="IPR001243">
    <property type="entry name" value="Rusticyanin"/>
</dbReference>
<feature type="binding site" evidence="3">
    <location>
        <position position="234"/>
    </location>
    <ligand>
        <name>Cu cation</name>
        <dbReference type="ChEBI" id="CHEBI:23378"/>
    </ligand>
</feature>
<dbReference type="InterPro" id="IPR008972">
    <property type="entry name" value="Cupredoxin"/>
</dbReference>
<protein>
    <submittedName>
        <fullName evidence="5">Plastocyanin</fullName>
    </submittedName>
</protein>
<dbReference type="Proteomes" id="UP000035553">
    <property type="component" value="Unassembled WGS sequence"/>
</dbReference>
<evidence type="ECO:0000256" key="2">
    <source>
        <dbReference type="ARBA" id="ARBA00023008"/>
    </source>
</evidence>
<dbReference type="InterPro" id="IPR033138">
    <property type="entry name" value="Cu_oxidase_CS"/>
</dbReference>
<keyword evidence="6" id="KW-1185">Reference proteome</keyword>
<feature type="binding site" evidence="3">
    <location>
        <position position="224"/>
    </location>
    <ligand>
        <name>Cu cation</name>
        <dbReference type="ChEBI" id="CHEBI:23378"/>
    </ligand>
</feature>
<evidence type="ECO:0000313" key="5">
    <source>
        <dbReference type="EMBL" id="KLI03751.1"/>
    </source>
</evidence>
<dbReference type="GO" id="GO:0005507">
    <property type="term" value="F:copper ion binding"/>
    <property type="evidence" value="ECO:0007669"/>
    <property type="project" value="InterPro"/>
</dbReference>
<name>A0A0U1QSI1_9BACL</name>
<evidence type="ECO:0000256" key="3">
    <source>
        <dbReference type="PIRSR" id="PIRSR601243-1"/>
    </source>
</evidence>
<dbReference type="Pfam" id="PF06525">
    <property type="entry name" value="SoxE"/>
    <property type="match status" value="1"/>
</dbReference>
<evidence type="ECO:0000259" key="4">
    <source>
        <dbReference type="Pfam" id="PF06525"/>
    </source>
</evidence>
<dbReference type="PROSITE" id="PS00079">
    <property type="entry name" value="MULTICOPPER_OXIDASE1"/>
    <property type="match status" value="1"/>
</dbReference>
<feature type="domain" description="Sulfocyanin-like C-terminal" evidence="4">
    <location>
        <begin position="113"/>
        <end position="239"/>
    </location>
</feature>
<feature type="binding site" evidence="3">
    <location>
        <position position="229"/>
    </location>
    <ligand>
        <name>Cu cation</name>
        <dbReference type="ChEBI" id="CHEBI:23378"/>
    </ligand>
</feature>